<sequence>MIQMLNVFLIQRHQKHEQQRSDYGIDHHQQLPAIEYIIITGKVKKIHQHHLPDLKAPLQRKRSVVQARKAKQEIEQIISGARRQPEKPPVAPADHAQQQNQSQKIGNVERKPACRTTPFRFRKKIVCQHRPDD</sequence>
<organism evidence="2">
    <name type="scientific">bioreactor metagenome</name>
    <dbReference type="NCBI Taxonomy" id="1076179"/>
    <lineage>
        <taxon>unclassified sequences</taxon>
        <taxon>metagenomes</taxon>
        <taxon>ecological metagenomes</taxon>
    </lineage>
</organism>
<feature type="region of interest" description="Disordered" evidence="1">
    <location>
        <begin position="69"/>
        <end position="120"/>
    </location>
</feature>
<evidence type="ECO:0000256" key="1">
    <source>
        <dbReference type="SAM" id="MobiDB-lite"/>
    </source>
</evidence>
<proteinExistence type="predicted"/>
<accession>A0A645DXE5</accession>
<evidence type="ECO:0000313" key="2">
    <source>
        <dbReference type="EMBL" id="MPM94204.1"/>
    </source>
</evidence>
<name>A0A645DXE5_9ZZZZ</name>
<comment type="caution">
    <text evidence="2">The sequence shown here is derived from an EMBL/GenBank/DDBJ whole genome shotgun (WGS) entry which is preliminary data.</text>
</comment>
<dbReference type="EMBL" id="VSSQ01040877">
    <property type="protein sequence ID" value="MPM94204.1"/>
    <property type="molecule type" value="Genomic_DNA"/>
</dbReference>
<gene>
    <name evidence="2" type="ORF">SDC9_141349</name>
</gene>
<reference evidence="2" key="1">
    <citation type="submission" date="2019-08" db="EMBL/GenBank/DDBJ databases">
        <authorList>
            <person name="Kucharzyk K."/>
            <person name="Murdoch R.W."/>
            <person name="Higgins S."/>
            <person name="Loffler F."/>
        </authorList>
    </citation>
    <scope>NUCLEOTIDE SEQUENCE</scope>
</reference>
<dbReference type="AlphaFoldDB" id="A0A645DXE5"/>
<protein>
    <submittedName>
        <fullName evidence="2">Uncharacterized protein</fullName>
    </submittedName>
</protein>
<feature type="compositionally biased region" description="Polar residues" evidence="1">
    <location>
        <begin position="96"/>
        <end position="105"/>
    </location>
</feature>